<dbReference type="InterPro" id="IPR035940">
    <property type="entry name" value="CAP_sf"/>
</dbReference>
<dbReference type="EMBL" id="SSDS01000087">
    <property type="protein sequence ID" value="TXG76029.1"/>
    <property type="molecule type" value="Genomic_DNA"/>
</dbReference>
<dbReference type="AlphaFoldDB" id="A0A5C7J3T4"/>
<gene>
    <name evidence="1" type="ORF">E6Q11_05610</name>
</gene>
<reference evidence="1 2" key="1">
    <citation type="submission" date="2018-09" db="EMBL/GenBank/DDBJ databases">
        <title>Metagenome Assembled Genomes from an Advanced Water Purification Facility.</title>
        <authorList>
            <person name="Stamps B.W."/>
            <person name="Spear J.R."/>
        </authorList>
    </citation>
    <scope>NUCLEOTIDE SEQUENCE [LARGE SCALE GENOMIC DNA]</scope>
    <source>
        <strain evidence="1">Bin_63_2</strain>
    </source>
</reference>
<protein>
    <submittedName>
        <fullName evidence="1">CAP domain-containing protein</fullName>
    </submittedName>
</protein>
<sequence>MSLIATLSQAPVLRVNRITRFVWGGDSLAWRPKGFVITPRSLSKAPKGWGLPNAISPEGVPYGTPGGPIKQVMINRLKYNNYPDKLVEEIVRRAGLDDVQISQLEDLDYAVNQEMLKLYSNVFEFLTREEYAKVKIRGEQQFEPYFNPLIDEAPREQWYAHRPYVIEYEDLTLKTIFDMCNGYRTEVGRNPVYPVLRGEYTGLAEVVARINKETNVMSHNSNVFPFGYQTYTERYYRHGFVDGTGGENLVILGGSPQGETEDERRAYTGYRASTVWRNSPPHYANIVKDYQPAIELANNSSTTFMQVAYTDATIVRAGSQQEPILPPELPEPISGIECTQVFTKKYDWLATPWASQEVIDIMEGNEVFGHRFYEHPLIGRHWNGDAGTVYFGTNSTFCNYGVEILTNRQFRSTKNDSLLPSAVYWRGRIMSAPYPYASNNAQIIGAAVRLSDATLIVAYMHYPSTVTEKCKLAVCEWGIEKTAYQVYEAREPRTHYVYDVPLDYEGHTEVMTFSPDATKACITFYRFYRNVGAEYITNTTTNFNTGTTDHQDFYNCELEHIEFVNGHFLSRGKESVDIDVSCFAQWNVSEDRWDNFYSLNCDTTYRAHCGYSSDNELVYLRAHVVYDLKVSALPADEDDRFRFSMFGEMIYPDGTRFTYLDASCENQYSTASGVKRIITHFDINKPENIVYTEVSGETYEYSPGHFYPKVSVSVKFRDRVLKHIEDTMPTPKPEYVGTYMTWVPHNKDFSVVGTKDIPQFGFLVYSGDAGGSLMEFKLIQQNTHGDGVGFLATRLPKSNFKAMIFPGSYILNMLYKVADSDNLGGSDNSAYVGPPFMSGTTVSSKPGLPTELVQWEHSYAHLVEFDGEYIVAGCLKMFMGVIEKMKPRDEWFFYDSSLNLKAITQVGDLSQNILP</sequence>
<evidence type="ECO:0000313" key="2">
    <source>
        <dbReference type="Proteomes" id="UP000321026"/>
    </source>
</evidence>
<name>A0A5C7J3T4_9BACT</name>
<proteinExistence type="predicted"/>
<dbReference type="Proteomes" id="UP000321026">
    <property type="component" value="Unassembled WGS sequence"/>
</dbReference>
<accession>A0A5C7J3T4</accession>
<evidence type="ECO:0000313" key="1">
    <source>
        <dbReference type="EMBL" id="TXG76029.1"/>
    </source>
</evidence>
<comment type="caution">
    <text evidence="1">The sequence shown here is derived from an EMBL/GenBank/DDBJ whole genome shotgun (WGS) entry which is preliminary data.</text>
</comment>
<dbReference type="Gene3D" id="3.40.33.10">
    <property type="entry name" value="CAP"/>
    <property type="match status" value="1"/>
</dbReference>
<organism evidence="1 2">
    <name type="scientific">Candidatus Dojkabacteria bacterium</name>
    <dbReference type="NCBI Taxonomy" id="2099670"/>
    <lineage>
        <taxon>Bacteria</taxon>
        <taxon>Candidatus Dojkabacteria</taxon>
    </lineage>
</organism>